<name>A0ABT4PEL7_9BACT</name>
<protein>
    <submittedName>
        <fullName evidence="1">Fimbrillin family protein</fullName>
    </submittedName>
</protein>
<dbReference type="PROSITE" id="PS51257">
    <property type="entry name" value="PROKAR_LIPOPROTEIN"/>
    <property type="match status" value="1"/>
</dbReference>
<accession>A0ABT4PEL7</accession>
<dbReference type="EMBL" id="JAPZVM010000001">
    <property type="protein sequence ID" value="MCZ8371497.1"/>
    <property type="molecule type" value="Genomic_DNA"/>
</dbReference>
<keyword evidence="2" id="KW-1185">Reference proteome</keyword>
<evidence type="ECO:0000313" key="2">
    <source>
        <dbReference type="Proteomes" id="UP001141933"/>
    </source>
</evidence>
<dbReference type="Gene3D" id="2.60.40.2630">
    <property type="match status" value="1"/>
</dbReference>
<dbReference type="InterPro" id="IPR025049">
    <property type="entry name" value="Mfa-like_1"/>
</dbReference>
<dbReference type="CDD" id="cd13121">
    <property type="entry name" value="BF2867_like_C"/>
    <property type="match status" value="1"/>
</dbReference>
<organism evidence="1 2">
    <name type="scientific">Phocaeicola acetigenes</name>
    <dbReference type="NCBI Taxonomy" id="3016083"/>
    <lineage>
        <taxon>Bacteria</taxon>
        <taxon>Pseudomonadati</taxon>
        <taxon>Bacteroidota</taxon>
        <taxon>Bacteroidia</taxon>
        <taxon>Bacteroidales</taxon>
        <taxon>Bacteroidaceae</taxon>
        <taxon>Phocaeicola</taxon>
    </lineage>
</organism>
<comment type="caution">
    <text evidence="1">The sequence shown here is derived from an EMBL/GenBank/DDBJ whole genome shotgun (WGS) entry which is preliminary data.</text>
</comment>
<gene>
    <name evidence="1" type="ORF">O6P32_02095</name>
</gene>
<proteinExistence type="predicted"/>
<dbReference type="CDD" id="cd13120">
    <property type="entry name" value="BF2867_like_N"/>
    <property type="match status" value="1"/>
</dbReference>
<dbReference type="RefSeq" id="WP_269876524.1">
    <property type="nucleotide sequence ID" value="NZ_JAPZVM010000001.1"/>
</dbReference>
<reference evidence="1" key="1">
    <citation type="submission" date="2022-12" db="EMBL/GenBank/DDBJ databases">
        <title>Phocaeicola acetigenes sp. nov., isolated feces from a healthy human.</title>
        <authorList>
            <person name="Do H."/>
            <person name="Ha Y.B."/>
            <person name="Kim J.-S."/>
            <person name="Suh M.K."/>
            <person name="Kim H.S."/>
            <person name="Lee J.-S."/>
        </authorList>
    </citation>
    <scope>NUCLEOTIDE SEQUENCE</scope>
    <source>
        <strain evidence="1">KGMB11183</strain>
    </source>
</reference>
<sequence>MKKINSLLSFVAVASFLCGCGNEINDNTDNSINIVTSISSEDIARSPVLDETGKGNFMNGDIFSLAVSNSEKEYVLKDFIVGTSDFKWSDLNISSGNGKVAFLACYPKQNIKDGKFTFDLATVDEKDLLLAKVEGVAINAAEPVYLNFRHAMHKLDIYYNLEEDINVTTRCEALSTCEVNMFENTVTAQNGKKTVFTQSGKNIFFLIVPQQTADVTLNITYGNKTKSYVLNEIIKDYNQLESGKKMELTLNVKNGDIQIENPTIGDWGNQGSVDGSIIM</sequence>
<dbReference type="Pfam" id="PF13149">
    <property type="entry name" value="Mfa_like_1"/>
    <property type="match status" value="1"/>
</dbReference>
<evidence type="ECO:0000313" key="1">
    <source>
        <dbReference type="EMBL" id="MCZ8371497.1"/>
    </source>
</evidence>
<dbReference type="Proteomes" id="UP001141933">
    <property type="component" value="Unassembled WGS sequence"/>
</dbReference>